<name>A0ABW9C0K5_9BURK</name>
<dbReference type="EMBL" id="JAQQDH010000002">
    <property type="protein sequence ID" value="MFM0444179.1"/>
    <property type="molecule type" value="Genomic_DNA"/>
</dbReference>
<dbReference type="RefSeq" id="WP_408128788.1">
    <property type="nucleotide sequence ID" value="NZ_JAQQDH010000002.1"/>
</dbReference>
<reference evidence="2 3" key="1">
    <citation type="journal article" date="2024" name="Chem. Sci.">
        <title>Discovery of megapolipeptins by genome mining of a Burkholderiales bacteria collection.</title>
        <authorList>
            <person name="Paulo B.S."/>
            <person name="Recchia M.J.J."/>
            <person name="Lee S."/>
            <person name="Fergusson C.H."/>
            <person name="Romanowski S.B."/>
            <person name="Hernandez A."/>
            <person name="Krull N."/>
            <person name="Liu D.Y."/>
            <person name="Cavanagh H."/>
            <person name="Bos A."/>
            <person name="Gray C.A."/>
            <person name="Murphy B.T."/>
            <person name="Linington R.G."/>
            <person name="Eustaquio A.S."/>
        </authorList>
    </citation>
    <scope>NUCLEOTIDE SEQUENCE [LARGE SCALE GENOMIC DNA]</scope>
    <source>
        <strain evidence="2 3">RL17-379-BIB-C</strain>
    </source>
</reference>
<sequence>MKRLQAAAEKQRLKNAAEKPSCESHSAKAANKAATNGSVQR</sequence>
<evidence type="ECO:0008006" key="4">
    <source>
        <dbReference type="Google" id="ProtNLM"/>
    </source>
</evidence>
<organism evidence="2 3">
    <name type="scientific">Paraburkholderia strydomiana</name>
    <dbReference type="NCBI Taxonomy" id="1245417"/>
    <lineage>
        <taxon>Bacteria</taxon>
        <taxon>Pseudomonadati</taxon>
        <taxon>Pseudomonadota</taxon>
        <taxon>Betaproteobacteria</taxon>
        <taxon>Burkholderiales</taxon>
        <taxon>Burkholderiaceae</taxon>
        <taxon>Paraburkholderia</taxon>
    </lineage>
</organism>
<protein>
    <recommendedName>
        <fullName evidence="4">Transcriptional regulator</fullName>
    </recommendedName>
</protein>
<evidence type="ECO:0000313" key="3">
    <source>
        <dbReference type="Proteomes" id="UP001629288"/>
    </source>
</evidence>
<feature type="compositionally biased region" description="Basic and acidic residues" evidence="1">
    <location>
        <begin position="9"/>
        <end position="26"/>
    </location>
</feature>
<evidence type="ECO:0000313" key="2">
    <source>
        <dbReference type="EMBL" id="MFM0444179.1"/>
    </source>
</evidence>
<proteinExistence type="predicted"/>
<comment type="caution">
    <text evidence="2">The sequence shown here is derived from an EMBL/GenBank/DDBJ whole genome shotgun (WGS) entry which is preliminary data.</text>
</comment>
<feature type="region of interest" description="Disordered" evidence="1">
    <location>
        <begin position="1"/>
        <end position="41"/>
    </location>
</feature>
<gene>
    <name evidence="2" type="ORF">PQR00_11375</name>
</gene>
<accession>A0ABW9C0K5</accession>
<evidence type="ECO:0000256" key="1">
    <source>
        <dbReference type="SAM" id="MobiDB-lite"/>
    </source>
</evidence>
<dbReference type="Proteomes" id="UP001629288">
    <property type="component" value="Unassembled WGS sequence"/>
</dbReference>
<keyword evidence="3" id="KW-1185">Reference proteome</keyword>